<dbReference type="GO" id="GO:0009239">
    <property type="term" value="P:enterobactin biosynthetic process"/>
    <property type="evidence" value="ECO:0007669"/>
    <property type="project" value="TreeGrafter"/>
</dbReference>
<dbReference type="PANTHER" id="PTHR45527:SF1">
    <property type="entry name" value="FATTY ACID SYNTHASE"/>
    <property type="match status" value="1"/>
</dbReference>
<dbReference type="InterPro" id="IPR023213">
    <property type="entry name" value="CAT-like_dom_sf"/>
</dbReference>
<dbReference type="GO" id="GO:0008610">
    <property type="term" value="P:lipid biosynthetic process"/>
    <property type="evidence" value="ECO:0007669"/>
    <property type="project" value="UniProtKB-ARBA"/>
</dbReference>
<dbReference type="SUPFAM" id="SSF56801">
    <property type="entry name" value="Acetyl-CoA synthetase-like"/>
    <property type="match status" value="1"/>
</dbReference>
<dbReference type="Gene3D" id="3.40.50.980">
    <property type="match status" value="1"/>
</dbReference>
<dbReference type="AlphaFoldDB" id="A0A5B1BKP1"/>
<dbReference type="Pfam" id="PF00668">
    <property type="entry name" value="Condensation"/>
    <property type="match status" value="1"/>
</dbReference>
<dbReference type="Gene3D" id="3.30.559.10">
    <property type="entry name" value="Chloramphenicol acetyltransferase-like domain"/>
    <property type="match status" value="1"/>
</dbReference>
<dbReference type="InterPro" id="IPR001242">
    <property type="entry name" value="Condensation_dom"/>
</dbReference>
<gene>
    <name evidence="2" type="ORF">F0Q45_20615</name>
</gene>
<dbReference type="Gene3D" id="3.30.559.30">
    <property type="entry name" value="Nonribosomal peptide synthetase, condensation domain"/>
    <property type="match status" value="1"/>
</dbReference>
<keyword evidence="3" id="KW-1185">Reference proteome</keyword>
<feature type="domain" description="Condensation" evidence="1">
    <location>
        <begin position="5"/>
        <end position="339"/>
    </location>
</feature>
<accession>A0A5B1BKP1</accession>
<dbReference type="RefSeq" id="WP_262491087.1">
    <property type="nucleotide sequence ID" value="NZ_VTZN01000160.1"/>
</dbReference>
<protein>
    <submittedName>
        <fullName evidence="2">Non-ribosomal peptide synthetase</fullName>
    </submittedName>
</protein>
<dbReference type="GO" id="GO:0043041">
    <property type="term" value="P:amino acid activation for nonribosomal peptide biosynthetic process"/>
    <property type="evidence" value="ECO:0007669"/>
    <property type="project" value="TreeGrafter"/>
</dbReference>
<organism evidence="2 3">
    <name type="scientific">Mycobacterium simiae</name>
    <name type="common">Mycobacterium habana</name>
    <dbReference type="NCBI Taxonomy" id="1784"/>
    <lineage>
        <taxon>Bacteria</taxon>
        <taxon>Bacillati</taxon>
        <taxon>Actinomycetota</taxon>
        <taxon>Actinomycetes</taxon>
        <taxon>Mycobacteriales</taxon>
        <taxon>Mycobacteriaceae</taxon>
        <taxon>Mycobacterium</taxon>
        <taxon>Mycobacterium simiae complex</taxon>
    </lineage>
</organism>
<proteinExistence type="predicted"/>
<dbReference type="GO" id="GO:0031177">
    <property type="term" value="F:phosphopantetheine binding"/>
    <property type="evidence" value="ECO:0007669"/>
    <property type="project" value="TreeGrafter"/>
</dbReference>
<dbReference type="PANTHER" id="PTHR45527">
    <property type="entry name" value="NONRIBOSOMAL PEPTIDE SYNTHETASE"/>
    <property type="match status" value="1"/>
</dbReference>
<dbReference type="GO" id="GO:0047527">
    <property type="term" value="F:2,3-dihydroxybenzoate-serine ligase activity"/>
    <property type="evidence" value="ECO:0007669"/>
    <property type="project" value="TreeGrafter"/>
</dbReference>
<dbReference type="EMBL" id="VTZN01000160">
    <property type="protein sequence ID" value="KAA1248435.1"/>
    <property type="molecule type" value="Genomic_DNA"/>
</dbReference>
<dbReference type="GO" id="GO:0009366">
    <property type="term" value="C:enterobactin synthetase complex"/>
    <property type="evidence" value="ECO:0007669"/>
    <property type="project" value="TreeGrafter"/>
</dbReference>
<evidence type="ECO:0000259" key="1">
    <source>
        <dbReference type="Pfam" id="PF00668"/>
    </source>
</evidence>
<sequence length="506" mass="54708">MDLDENALPLTREQLRIWLAAEIGCSDTEWRLGNFLLIEGAVDADLLRQAIRQVVAEAEPLRAVFSEVDGQVFQQAVDYPDIEIPFHDLSSSADPVGEAYRLASPIQRAAMPLTGPLFRFALFRTRPDQLYLFMCCHHIVIDGFGVVALIANRIAVVYSAIAAGTPVPPAFFGSLRDLVAWELEYEASNDYLDDLAYWTKNLPQENALGYPLPQSEGTCDADSDFVAAPIQLDPSIVDRIERLSQLLGVRRSSVITAACALLVRGWASDGSQVVLDFPVSRRTTTESKSFPGMLAGVVPLALQLTPESSVADFCEYVHRRIGEVLRHQRFPVNVLENEGHGRGAGRASNRVGVNFIPSTTVLPFNGAPARGAPTTSGFVSHFGLFFFGDGDRIFLSTTGGGRPFSNFDVADLAARLEKVLAALVADPGRALSSVDVLDGAEHASVARWGNRVALSVAAGSGVSIPVVFAARVACAPEAVALTCGERSWTYRQLDEVTNRLAHLLVG</sequence>
<dbReference type="SUPFAM" id="SSF52777">
    <property type="entry name" value="CoA-dependent acyltransferases"/>
    <property type="match status" value="2"/>
</dbReference>
<reference evidence="2 3" key="1">
    <citation type="submission" date="2019-09" db="EMBL/GenBank/DDBJ databases">
        <title>Report of infection by Mycobacterium simiae a patient suffering from pulmonary tuberculosis.</title>
        <authorList>
            <person name="Mohanty P.S."/>
            <person name="Bansal A.K."/>
            <person name="Singh H."/>
            <person name="Sharma S."/>
            <person name="Patil S.A."/>
            <person name="Upadhaya P."/>
            <person name="Singh P.K."/>
            <person name="Kumar D."/>
            <person name="Kumar S."/>
            <person name="Singh R.K."/>
            <person name="Chaudhary B."/>
        </authorList>
    </citation>
    <scope>NUCLEOTIDE SEQUENCE [LARGE SCALE GENOMIC DNA]</scope>
    <source>
        <strain evidence="2 3">JAL-560-SIM</strain>
    </source>
</reference>
<comment type="caution">
    <text evidence="2">The sequence shown here is derived from an EMBL/GenBank/DDBJ whole genome shotgun (WGS) entry which is preliminary data.</text>
</comment>
<evidence type="ECO:0000313" key="3">
    <source>
        <dbReference type="Proteomes" id="UP000324701"/>
    </source>
</evidence>
<name>A0A5B1BKP1_MYCSI</name>
<dbReference type="GO" id="GO:0005829">
    <property type="term" value="C:cytosol"/>
    <property type="evidence" value="ECO:0007669"/>
    <property type="project" value="TreeGrafter"/>
</dbReference>
<feature type="non-terminal residue" evidence="2">
    <location>
        <position position="506"/>
    </location>
</feature>
<dbReference type="Proteomes" id="UP000324701">
    <property type="component" value="Unassembled WGS sequence"/>
</dbReference>
<evidence type="ECO:0000313" key="2">
    <source>
        <dbReference type="EMBL" id="KAA1248435.1"/>
    </source>
</evidence>